<proteinExistence type="predicted"/>
<organism evidence="2">
    <name type="scientific">Desulfitobacterium hafniense</name>
    <name type="common">Desulfitobacterium frappieri</name>
    <dbReference type="NCBI Taxonomy" id="49338"/>
    <lineage>
        <taxon>Bacteria</taxon>
        <taxon>Bacillati</taxon>
        <taxon>Bacillota</taxon>
        <taxon>Clostridia</taxon>
        <taxon>Eubacteriales</taxon>
        <taxon>Desulfitobacteriaceae</taxon>
        <taxon>Desulfitobacterium</taxon>
    </lineage>
</organism>
<evidence type="ECO:0008006" key="3">
    <source>
        <dbReference type="Google" id="ProtNLM"/>
    </source>
</evidence>
<keyword evidence="1" id="KW-0472">Membrane</keyword>
<gene>
    <name evidence="2" type="ORF">DPCES_4316</name>
</gene>
<reference evidence="2" key="1">
    <citation type="submission" date="2014-07" db="EMBL/GenBank/DDBJ databases">
        <authorList>
            <person name="Hornung V.Bastian."/>
        </authorList>
    </citation>
    <scope>NUCLEOTIDE SEQUENCE</scope>
    <source>
        <strain evidence="2">PCE-S</strain>
    </source>
</reference>
<dbReference type="PATRIC" id="fig|49338.4.peg.4646"/>
<protein>
    <recommendedName>
        <fullName evidence="3">SHOCT domain-containing protein</fullName>
    </recommendedName>
</protein>
<evidence type="ECO:0000313" key="2">
    <source>
        <dbReference type="EMBL" id="CDX04202.1"/>
    </source>
</evidence>
<accession>A0A098B782</accession>
<dbReference type="AlphaFoldDB" id="A0A098B782"/>
<feature type="transmembrane region" description="Helical" evidence="1">
    <location>
        <begin position="6"/>
        <end position="23"/>
    </location>
</feature>
<dbReference type="RefSeq" id="WP_245281055.1">
    <property type="nucleotide sequence ID" value="NZ_LK996017.1"/>
</dbReference>
<name>A0A098B782_DESHA</name>
<sequence length="114" mass="13366">MEAILFYAIVLFIIIFLAVRLAIQPLCQRPHDGAVNEEGELSLIRLRDIGVLDNDELEEIIRFYNQKNASSKKMAEFERYMKVLSESVKQGILTQEEYAERIKRLRIHYFSDNS</sequence>
<keyword evidence="1" id="KW-0812">Transmembrane</keyword>
<dbReference type="EMBL" id="LK996017">
    <property type="protein sequence ID" value="CDX04202.1"/>
    <property type="molecule type" value="Genomic_DNA"/>
</dbReference>
<keyword evidence="1" id="KW-1133">Transmembrane helix</keyword>
<evidence type="ECO:0000256" key="1">
    <source>
        <dbReference type="SAM" id="Phobius"/>
    </source>
</evidence>